<dbReference type="InterPro" id="IPR006102">
    <property type="entry name" value="Ig-like_GH2"/>
</dbReference>
<dbReference type="InterPro" id="IPR017853">
    <property type="entry name" value="GH"/>
</dbReference>
<dbReference type="Pfam" id="PF00703">
    <property type="entry name" value="Glyco_hydro_2"/>
    <property type="match status" value="1"/>
</dbReference>
<evidence type="ECO:0000313" key="12">
    <source>
        <dbReference type="EMBL" id="SDZ92706.1"/>
    </source>
</evidence>
<dbReference type="InterPro" id="IPR023232">
    <property type="entry name" value="Glyco_hydro_2_AS"/>
</dbReference>
<dbReference type="PRINTS" id="PR00132">
    <property type="entry name" value="GLHYDRLASE2"/>
</dbReference>
<sequence>MYKWKVGGNKVKLGLIFLMVTGLVCCWNGLDAQLVDGTPTAVSPVPGAGMLEPFEVPQITAVNRDRSRATAYSFATIQDALAGNRATSRYLNLNGKWAFKYCATPKDTASATDFYLKPVKGWDSINVPSSMEMQGYGRPIYKSAVYPFRPVDPPYIPEQDNSVGYFQRSFNLPADWANLHITLHFGGVSSCFKVWVNGRYVGYGEDSFLPSEFNITPYLQSGQNRLSVQVIRWGDGAYLEDQDQWRLSGIQREVYLMAEPKLRIADFFYQTRLDSTYEHALLQLRPRLENFTGDTVEPHAILKVQLYNKENKPCFEDNWQMEADSIVNESYPRLDNVKFGLMEHTIAHPHLWSDEDPYLYTMVLSLYDGKGNLTEAKSVKVGFRDIAFSSKTGKLLINGKETYLYGVNRPVHDPVKGKALSRTDILKDVKTIKQFNFNCIRTSHYPDDPYFYDLCDQYGILVIDEANLETHGLGSKLSNDPRWTAAYLERVTRMVNRDKNHPSIIIWSLGNESGRGPNHAAMAGWVHDFDITRPVHYEPAQGTPQAKGYIEPDDPRYPKPVDHPHRLQNPVDQPYVDIVSRMYPGIFTPELLANQKNGDDRPIFFVEYSHAMGNSNGNLAEFWDVFRKTKRVIGGCIWEFKDQGLIKYTKDSLAYYGYGGDFGEKYFDDFTIKGIVAADGRPKPAIYECKHVFQPIKTTWKNVHTGTVNILNRSASQDLSKFAGTLELLMDGKVIARKAIPVNFGTLKAGDSSQLQLSSWLSPWVTNRKGHEFLLNIRWTLKDSTSWAPAGFEVAHDQLVITAPVVHEGKLIDAAIENNAGSLSIGRSNNHYVIQGSEFKCQFSTENGALDGFEIKGVQYINSALLPHFSRPLTDNDRRGWKADKLLAPWYHPEIHLQSLTVDSLVNHKGDITDVLIHAHYSLLEGKALVKVAYHIFKEGYIHVQLDFSPVLKDLPDLPKVGMQMEIDSSLSQVNWYGRGLLGNYQDRRTGFMAGIYQLPLHSAAFNEPYVVPQEMGNRTDVRWMSFSRLKSHPASTGLKVVADSLLSMSAWPYTEQNINEARHTIDLKSNGSITLNIDLMQMGVGGNDSWSIIAQPLGKYMISAKNYKYGFYLMPNQKEQ</sequence>
<dbReference type="InterPro" id="IPR008979">
    <property type="entry name" value="Galactose-bd-like_sf"/>
</dbReference>
<comment type="cofactor">
    <cofactor evidence="2">
        <name>Ca(2+)</name>
        <dbReference type="ChEBI" id="CHEBI:29108"/>
    </cofactor>
</comment>
<dbReference type="STRING" id="551991.SAMN05192529_104118"/>
<dbReference type="InterPro" id="IPR036156">
    <property type="entry name" value="Beta-gal/glucu_dom_sf"/>
</dbReference>
<dbReference type="PANTHER" id="PTHR46323">
    <property type="entry name" value="BETA-GALACTOSIDASE"/>
    <property type="match status" value="1"/>
</dbReference>
<evidence type="ECO:0000256" key="8">
    <source>
        <dbReference type="ARBA" id="ARBA00023295"/>
    </source>
</evidence>
<dbReference type="InterPro" id="IPR006103">
    <property type="entry name" value="Glyco_hydro_2_cat"/>
</dbReference>
<dbReference type="PROSITE" id="PS00608">
    <property type="entry name" value="GLYCOSYL_HYDROL_F2_2"/>
    <property type="match status" value="1"/>
</dbReference>
<evidence type="ECO:0000256" key="6">
    <source>
        <dbReference type="ARBA" id="ARBA00022801"/>
    </source>
</evidence>
<dbReference type="GO" id="GO:0009341">
    <property type="term" value="C:beta-galactosidase complex"/>
    <property type="evidence" value="ECO:0007669"/>
    <property type="project" value="InterPro"/>
</dbReference>
<evidence type="ECO:0000259" key="11">
    <source>
        <dbReference type="SMART" id="SM01038"/>
    </source>
</evidence>
<dbReference type="Gene3D" id="2.60.40.10">
    <property type="entry name" value="Immunoglobulins"/>
    <property type="match status" value="2"/>
</dbReference>
<evidence type="ECO:0000256" key="4">
    <source>
        <dbReference type="ARBA" id="ARBA00011245"/>
    </source>
</evidence>
<dbReference type="SUPFAM" id="SSF74650">
    <property type="entry name" value="Galactose mutarotase-like"/>
    <property type="match status" value="1"/>
</dbReference>
<evidence type="ECO:0000256" key="10">
    <source>
        <dbReference type="RuleBase" id="RU361154"/>
    </source>
</evidence>
<gene>
    <name evidence="12" type="ORF">SAMN05192529_104118</name>
</gene>
<dbReference type="Pfam" id="PF02929">
    <property type="entry name" value="Bgal_small_N"/>
    <property type="match status" value="1"/>
</dbReference>
<proteinExistence type="inferred from homology"/>
<dbReference type="Proteomes" id="UP000199041">
    <property type="component" value="Unassembled WGS sequence"/>
</dbReference>
<keyword evidence="7" id="KW-0106">Calcium</keyword>
<dbReference type="GO" id="GO:0005990">
    <property type="term" value="P:lactose catabolic process"/>
    <property type="evidence" value="ECO:0007669"/>
    <property type="project" value="TreeGrafter"/>
</dbReference>
<dbReference type="Gene3D" id="2.70.98.10">
    <property type="match status" value="1"/>
</dbReference>
<dbReference type="RefSeq" id="WP_211481752.1">
    <property type="nucleotide sequence ID" value="NZ_FNQY01000004.1"/>
</dbReference>
<comment type="catalytic activity">
    <reaction evidence="1 10">
        <text>Hydrolysis of terminal non-reducing beta-D-galactose residues in beta-D-galactosides.</text>
        <dbReference type="EC" id="3.2.1.23"/>
    </reaction>
</comment>
<evidence type="ECO:0000256" key="7">
    <source>
        <dbReference type="ARBA" id="ARBA00022837"/>
    </source>
</evidence>
<dbReference type="Gene3D" id="3.20.20.80">
    <property type="entry name" value="Glycosidases"/>
    <property type="match status" value="1"/>
</dbReference>
<keyword evidence="8 10" id="KW-0326">Glycosidase</keyword>
<dbReference type="GO" id="GO:0004565">
    <property type="term" value="F:beta-galactosidase activity"/>
    <property type="evidence" value="ECO:0007669"/>
    <property type="project" value="UniProtKB-EC"/>
</dbReference>
<reference evidence="12 13" key="1">
    <citation type="submission" date="2016-10" db="EMBL/GenBank/DDBJ databases">
        <authorList>
            <person name="de Groot N.N."/>
        </authorList>
    </citation>
    <scope>NUCLEOTIDE SEQUENCE [LARGE SCALE GENOMIC DNA]</scope>
    <source>
        <strain evidence="12 13">Vu-144</strain>
    </source>
</reference>
<comment type="subunit">
    <text evidence="4">Monomer.</text>
</comment>
<dbReference type="InterPro" id="IPR023230">
    <property type="entry name" value="Glyco_hydro_2_CS"/>
</dbReference>
<accession>A0A1H3WZU1</accession>
<keyword evidence="13" id="KW-1185">Reference proteome</keyword>
<feature type="domain" description="Beta galactosidase small chain/" evidence="11">
    <location>
        <begin position="833"/>
        <end position="1115"/>
    </location>
</feature>
<dbReference type="SUPFAM" id="SSF49303">
    <property type="entry name" value="beta-Galactosidase/glucuronidase domain"/>
    <property type="match status" value="2"/>
</dbReference>
<dbReference type="InterPro" id="IPR014718">
    <property type="entry name" value="GH-type_carb-bd"/>
</dbReference>
<dbReference type="PANTHER" id="PTHR46323:SF2">
    <property type="entry name" value="BETA-GALACTOSIDASE"/>
    <property type="match status" value="1"/>
</dbReference>
<evidence type="ECO:0000313" key="13">
    <source>
        <dbReference type="Proteomes" id="UP000199041"/>
    </source>
</evidence>
<dbReference type="InterPro" id="IPR050347">
    <property type="entry name" value="Bact_Beta-galactosidase"/>
</dbReference>
<dbReference type="SMART" id="SM01038">
    <property type="entry name" value="Bgal_small_N"/>
    <property type="match status" value="1"/>
</dbReference>
<dbReference type="Gene3D" id="2.60.120.260">
    <property type="entry name" value="Galactose-binding domain-like"/>
    <property type="match status" value="1"/>
</dbReference>
<comment type="similarity">
    <text evidence="3 10">Belongs to the glycosyl hydrolase 2 family.</text>
</comment>
<dbReference type="PROSITE" id="PS00719">
    <property type="entry name" value="GLYCOSYL_HYDROL_F2_1"/>
    <property type="match status" value="1"/>
</dbReference>
<keyword evidence="6 10" id="KW-0378">Hydrolase</keyword>
<name>A0A1H3WZU1_9BACT</name>
<organism evidence="12 13">
    <name type="scientific">Arachidicoccus rhizosphaerae</name>
    <dbReference type="NCBI Taxonomy" id="551991"/>
    <lineage>
        <taxon>Bacteria</taxon>
        <taxon>Pseudomonadati</taxon>
        <taxon>Bacteroidota</taxon>
        <taxon>Chitinophagia</taxon>
        <taxon>Chitinophagales</taxon>
        <taxon>Chitinophagaceae</taxon>
        <taxon>Arachidicoccus</taxon>
    </lineage>
</organism>
<dbReference type="Pfam" id="PF02836">
    <property type="entry name" value="Glyco_hydro_2_C"/>
    <property type="match status" value="1"/>
</dbReference>
<dbReference type="Pfam" id="PF16353">
    <property type="entry name" value="LacZ_4"/>
    <property type="match status" value="1"/>
</dbReference>
<dbReference type="EMBL" id="FNQY01000004">
    <property type="protein sequence ID" value="SDZ92706.1"/>
    <property type="molecule type" value="Genomic_DNA"/>
</dbReference>
<protein>
    <recommendedName>
        <fullName evidence="5 10">Beta-galactosidase</fullName>
        <ecNumber evidence="5 10">3.2.1.23</ecNumber>
    </recommendedName>
    <alternativeName>
        <fullName evidence="9 10">Lactase</fullName>
    </alternativeName>
</protein>
<dbReference type="EC" id="3.2.1.23" evidence="5 10"/>
<dbReference type="SUPFAM" id="SSF51445">
    <property type="entry name" value="(Trans)glycosidases"/>
    <property type="match status" value="1"/>
</dbReference>
<dbReference type="InterPro" id="IPR013783">
    <property type="entry name" value="Ig-like_fold"/>
</dbReference>
<evidence type="ECO:0000256" key="5">
    <source>
        <dbReference type="ARBA" id="ARBA00012756"/>
    </source>
</evidence>
<dbReference type="AlphaFoldDB" id="A0A1H3WZU1"/>
<evidence type="ECO:0000256" key="9">
    <source>
        <dbReference type="ARBA" id="ARBA00032230"/>
    </source>
</evidence>
<dbReference type="InterPro" id="IPR006104">
    <property type="entry name" value="Glyco_hydro_2_N"/>
</dbReference>
<dbReference type="InterPro" id="IPR032312">
    <property type="entry name" value="LacZ_4"/>
</dbReference>
<evidence type="ECO:0000256" key="1">
    <source>
        <dbReference type="ARBA" id="ARBA00001412"/>
    </source>
</evidence>
<dbReference type="InterPro" id="IPR011013">
    <property type="entry name" value="Gal_mutarotase_sf_dom"/>
</dbReference>
<dbReference type="GO" id="GO:0030246">
    <property type="term" value="F:carbohydrate binding"/>
    <property type="evidence" value="ECO:0007669"/>
    <property type="project" value="InterPro"/>
</dbReference>
<evidence type="ECO:0000256" key="2">
    <source>
        <dbReference type="ARBA" id="ARBA00001913"/>
    </source>
</evidence>
<dbReference type="Pfam" id="PF02837">
    <property type="entry name" value="Glyco_hydro_2_N"/>
    <property type="match status" value="1"/>
</dbReference>
<evidence type="ECO:0000256" key="3">
    <source>
        <dbReference type="ARBA" id="ARBA00007401"/>
    </source>
</evidence>
<dbReference type="InterPro" id="IPR006101">
    <property type="entry name" value="Glyco_hydro_2"/>
</dbReference>
<dbReference type="SUPFAM" id="SSF49785">
    <property type="entry name" value="Galactose-binding domain-like"/>
    <property type="match status" value="1"/>
</dbReference>
<dbReference type="InterPro" id="IPR004199">
    <property type="entry name" value="B-gal_small/dom_5"/>
</dbReference>